<feature type="compositionally biased region" description="Low complexity" evidence="1">
    <location>
        <begin position="375"/>
        <end position="388"/>
    </location>
</feature>
<organism evidence="2 3">
    <name type="scientific">Hebeloma cylindrosporum</name>
    <dbReference type="NCBI Taxonomy" id="76867"/>
    <lineage>
        <taxon>Eukaryota</taxon>
        <taxon>Fungi</taxon>
        <taxon>Dikarya</taxon>
        <taxon>Basidiomycota</taxon>
        <taxon>Agaricomycotina</taxon>
        <taxon>Agaricomycetes</taxon>
        <taxon>Agaricomycetidae</taxon>
        <taxon>Agaricales</taxon>
        <taxon>Agaricineae</taxon>
        <taxon>Hymenogastraceae</taxon>
        <taxon>Hebeloma</taxon>
    </lineage>
</organism>
<reference evidence="2 3" key="1">
    <citation type="submission" date="2014-04" db="EMBL/GenBank/DDBJ databases">
        <authorList>
            <consortium name="DOE Joint Genome Institute"/>
            <person name="Kuo A."/>
            <person name="Gay G."/>
            <person name="Dore J."/>
            <person name="Kohler A."/>
            <person name="Nagy L.G."/>
            <person name="Floudas D."/>
            <person name="Copeland A."/>
            <person name="Barry K.W."/>
            <person name="Cichocki N."/>
            <person name="Veneault-Fourrey C."/>
            <person name="LaButti K."/>
            <person name="Lindquist E.A."/>
            <person name="Lipzen A."/>
            <person name="Lundell T."/>
            <person name="Morin E."/>
            <person name="Murat C."/>
            <person name="Sun H."/>
            <person name="Tunlid A."/>
            <person name="Henrissat B."/>
            <person name="Grigoriev I.V."/>
            <person name="Hibbett D.S."/>
            <person name="Martin F."/>
            <person name="Nordberg H.P."/>
            <person name="Cantor M.N."/>
            <person name="Hua S.X."/>
        </authorList>
    </citation>
    <scope>NUCLEOTIDE SEQUENCE [LARGE SCALE GENOMIC DNA]</scope>
    <source>
        <strain evidence="3">h7</strain>
    </source>
</reference>
<dbReference type="OrthoDB" id="3178870at2759"/>
<keyword evidence="3" id="KW-1185">Reference proteome</keyword>
<feature type="compositionally biased region" description="Acidic residues" evidence="1">
    <location>
        <begin position="460"/>
        <end position="469"/>
    </location>
</feature>
<feature type="region of interest" description="Disordered" evidence="1">
    <location>
        <begin position="423"/>
        <end position="469"/>
    </location>
</feature>
<feature type="region of interest" description="Disordered" evidence="1">
    <location>
        <begin position="370"/>
        <end position="392"/>
    </location>
</feature>
<dbReference type="STRING" id="686832.A0A0C2Y2T8"/>
<feature type="compositionally biased region" description="Polar residues" evidence="1">
    <location>
        <begin position="1"/>
        <end position="11"/>
    </location>
</feature>
<gene>
    <name evidence="2" type="ORF">M413DRAFT_443167</name>
</gene>
<evidence type="ECO:0000313" key="3">
    <source>
        <dbReference type="Proteomes" id="UP000053424"/>
    </source>
</evidence>
<reference evidence="3" key="2">
    <citation type="submission" date="2015-01" db="EMBL/GenBank/DDBJ databases">
        <title>Evolutionary Origins and Diversification of the Mycorrhizal Mutualists.</title>
        <authorList>
            <consortium name="DOE Joint Genome Institute"/>
            <consortium name="Mycorrhizal Genomics Consortium"/>
            <person name="Kohler A."/>
            <person name="Kuo A."/>
            <person name="Nagy L.G."/>
            <person name="Floudas D."/>
            <person name="Copeland A."/>
            <person name="Barry K.W."/>
            <person name="Cichocki N."/>
            <person name="Veneault-Fourrey C."/>
            <person name="LaButti K."/>
            <person name="Lindquist E.A."/>
            <person name="Lipzen A."/>
            <person name="Lundell T."/>
            <person name="Morin E."/>
            <person name="Murat C."/>
            <person name="Riley R."/>
            <person name="Ohm R."/>
            <person name="Sun H."/>
            <person name="Tunlid A."/>
            <person name="Henrissat B."/>
            <person name="Grigoriev I.V."/>
            <person name="Hibbett D.S."/>
            <person name="Martin F."/>
        </authorList>
    </citation>
    <scope>NUCLEOTIDE SEQUENCE [LARGE SCALE GENOMIC DNA]</scope>
    <source>
        <strain evidence="3">h7</strain>
    </source>
</reference>
<evidence type="ECO:0008006" key="4">
    <source>
        <dbReference type="Google" id="ProtNLM"/>
    </source>
</evidence>
<feature type="region of interest" description="Disordered" evidence="1">
    <location>
        <begin position="1"/>
        <end position="23"/>
    </location>
</feature>
<dbReference type="AlphaFoldDB" id="A0A0C2Y2T8"/>
<name>A0A0C2Y2T8_HEBCY</name>
<accession>A0A0C2Y2T8</accession>
<evidence type="ECO:0000256" key="1">
    <source>
        <dbReference type="SAM" id="MobiDB-lite"/>
    </source>
</evidence>
<protein>
    <recommendedName>
        <fullName evidence="4">F-box domain-containing protein</fullName>
    </recommendedName>
</protein>
<dbReference type="EMBL" id="KN831774">
    <property type="protein sequence ID" value="KIM44123.1"/>
    <property type="molecule type" value="Genomic_DNA"/>
</dbReference>
<dbReference type="HOGENOM" id="CLU_036643_0_0_1"/>
<evidence type="ECO:0000313" key="2">
    <source>
        <dbReference type="EMBL" id="KIM44123.1"/>
    </source>
</evidence>
<dbReference type="Proteomes" id="UP000053424">
    <property type="component" value="Unassembled WGS sequence"/>
</dbReference>
<sequence length="469" mass="51983">MRQTPTTNWTSPEPNKLPPKPPTLRPKLPVEILDVVFSFLSIESLRSLLLTNSFISALSLRRLYHTVVLNRPHSIINFFKTVLANEALPPLVRGIDINMSKSTPISNFYFLFHNVLQQTKGLVSLSLDLPKGHAPFWMFEGCTFKLRQFSTSMYCRRPLANYLETQDSIVDLTLRGYQTDTMFFLPFIDPVPPSMLLPPAMRFTLSPEALPRLKYFNAVHADAYVIQAVVQGRPVECVSIPLFPDMSIASLDALCMSTMPLRRLSVISFDPSAPDFLFEALAKRFDQLEALHLVMLMAEYNQELLEQSGELLSHFKRLKYITFMAASSTPPVHPFPPPTNHPLSIGAILNPVSSSTTPDVDSMNDIQDSQDMAASTSQTSSLSSPVSVEPGDADEADIAKQWHRACPTLKTIILPKGKVWFQNAQDGPSSAGSNGGGSPSGPMPSDEDHDSGMDTMDMGPVEEPEWSVL</sequence>
<proteinExistence type="predicted"/>